<keyword evidence="2" id="KW-1133">Transmembrane helix</keyword>
<protein>
    <submittedName>
        <fullName evidence="4">Uncharacterized protein</fullName>
    </submittedName>
</protein>
<feature type="compositionally biased region" description="Pro residues" evidence="1">
    <location>
        <begin position="431"/>
        <end position="448"/>
    </location>
</feature>
<feature type="signal peptide" evidence="3">
    <location>
        <begin position="1"/>
        <end position="19"/>
    </location>
</feature>
<proteinExistence type="predicted"/>
<feature type="compositionally biased region" description="Low complexity" evidence="1">
    <location>
        <begin position="284"/>
        <end position="317"/>
    </location>
</feature>
<keyword evidence="2" id="KW-0472">Membrane</keyword>
<feature type="compositionally biased region" description="Low complexity" evidence="1">
    <location>
        <begin position="125"/>
        <end position="136"/>
    </location>
</feature>
<dbReference type="HOGENOM" id="CLU_407674_0_0_1"/>
<reference evidence="4 5" key="1">
    <citation type="journal article" date="2012" name="Proc. Natl. Acad. Sci. U.S.A.">
        <title>Comparative genomics of Ceriporiopsis subvermispora and Phanerochaete chrysosporium provide insight into selective ligninolysis.</title>
        <authorList>
            <person name="Fernandez-Fueyo E."/>
            <person name="Ruiz-Duenas F.J."/>
            <person name="Ferreira P."/>
            <person name="Floudas D."/>
            <person name="Hibbett D.S."/>
            <person name="Canessa P."/>
            <person name="Larrondo L.F."/>
            <person name="James T.Y."/>
            <person name="Seelenfreund D."/>
            <person name="Lobos S."/>
            <person name="Polanco R."/>
            <person name="Tello M."/>
            <person name="Honda Y."/>
            <person name="Watanabe T."/>
            <person name="Watanabe T."/>
            <person name="Ryu J.S."/>
            <person name="Kubicek C.P."/>
            <person name="Schmoll M."/>
            <person name="Gaskell J."/>
            <person name="Hammel K.E."/>
            <person name="St John F.J."/>
            <person name="Vanden Wymelenberg A."/>
            <person name="Sabat G."/>
            <person name="Splinter BonDurant S."/>
            <person name="Syed K."/>
            <person name="Yadav J.S."/>
            <person name="Doddapaneni H."/>
            <person name="Subramanian V."/>
            <person name="Lavin J.L."/>
            <person name="Oguiza J.A."/>
            <person name="Perez G."/>
            <person name="Pisabarro A.G."/>
            <person name="Ramirez L."/>
            <person name="Santoyo F."/>
            <person name="Master E."/>
            <person name="Coutinho P.M."/>
            <person name="Henrissat B."/>
            <person name="Lombard V."/>
            <person name="Magnuson J.K."/>
            <person name="Kuees U."/>
            <person name="Hori C."/>
            <person name="Igarashi K."/>
            <person name="Samejima M."/>
            <person name="Held B.W."/>
            <person name="Barry K.W."/>
            <person name="LaButti K.M."/>
            <person name="Lapidus A."/>
            <person name="Lindquist E.A."/>
            <person name="Lucas S.M."/>
            <person name="Riley R."/>
            <person name="Salamov A.A."/>
            <person name="Hoffmeister D."/>
            <person name="Schwenk D."/>
            <person name="Hadar Y."/>
            <person name="Yarden O."/>
            <person name="de Vries R.P."/>
            <person name="Wiebenga A."/>
            <person name="Stenlid J."/>
            <person name="Eastwood D."/>
            <person name="Grigoriev I.V."/>
            <person name="Berka R.M."/>
            <person name="Blanchette R.A."/>
            <person name="Kersten P."/>
            <person name="Martinez A.T."/>
            <person name="Vicuna R."/>
            <person name="Cullen D."/>
        </authorList>
    </citation>
    <scope>NUCLEOTIDE SEQUENCE [LARGE SCALE GENOMIC DNA]</scope>
    <source>
        <strain evidence="4 5">B</strain>
    </source>
</reference>
<evidence type="ECO:0000256" key="3">
    <source>
        <dbReference type="SAM" id="SignalP"/>
    </source>
</evidence>
<feature type="compositionally biased region" description="Low complexity" evidence="1">
    <location>
        <begin position="254"/>
        <end position="275"/>
    </location>
</feature>
<feature type="region of interest" description="Disordered" evidence="1">
    <location>
        <begin position="419"/>
        <end position="450"/>
    </location>
</feature>
<dbReference type="EMBL" id="KB445797">
    <property type="protein sequence ID" value="EMD37226.1"/>
    <property type="molecule type" value="Genomic_DNA"/>
</dbReference>
<feature type="transmembrane region" description="Helical" evidence="2">
    <location>
        <begin position="35"/>
        <end position="52"/>
    </location>
</feature>
<accession>M2REG1</accession>
<evidence type="ECO:0000256" key="1">
    <source>
        <dbReference type="SAM" id="MobiDB-lite"/>
    </source>
</evidence>
<keyword evidence="3" id="KW-0732">Signal</keyword>
<gene>
    <name evidence="4" type="ORF">CERSUDRAFT_95481</name>
</gene>
<feature type="region of interest" description="Disordered" evidence="1">
    <location>
        <begin position="464"/>
        <end position="483"/>
    </location>
</feature>
<feature type="region of interest" description="Disordered" evidence="1">
    <location>
        <begin position="120"/>
        <end position="176"/>
    </location>
</feature>
<feature type="region of interest" description="Disordered" evidence="1">
    <location>
        <begin position="546"/>
        <end position="584"/>
    </location>
</feature>
<feature type="compositionally biased region" description="Basic and acidic residues" evidence="1">
    <location>
        <begin position="163"/>
        <end position="175"/>
    </location>
</feature>
<evidence type="ECO:0000313" key="4">
    <source>
        <dbReference type="EMBL" id="EMD37226.1"/>
    </source>
</evidence>
<dbReference type="Proteomes" id="UP000016930">
    <property type="component" value="Unassembled WGS sequence"/>
</dbReference>
<sequence>MSTIILISWFLTLVVSVNALPLGPPPEVEYSPLVVAYVLVPFPILAAVKYMYLKFRKSQTIHAVDQDNQVVDEKSSSVSTRGTIRPSVSHVLTGYLVGLFGSPEWETRIKCRSDRVKRKAEKHLSVSSKPSSTPRSQEAADSTGTTGLGGTSFHTTRTSVNRSSERRSHLSRVDSRSVSWLDMRSPILSPDLGDIISCASVHPSSPACSHYPTLPSLPPAAHMSAPSVHLSTGSPSPTLMQIMEPVLSSWYDESGPSNQNSSQDQSASSGINSSQDRSVSGANSTSQSSKPSSGHHGSGTGRATTSSFETPPTSPNSDNVVYDVPILVPRAFSTSSSVEPKAISSDPLTVSIFEAPSVPVPVPIYSVQPRARACDVVLDNWPVDPALKTSPFKALAEYSSSKGSSSILDVLSAERTPLAQTTRPLNVLPKSSPPSTFPSPSSPSPPATPSFTSEIIARALQQPSKAARRLSMSPPLGPGPSPLRHSALLDVPASASVLSLSASAVSLCVSLSSASRGSWELDDLVKDGQLDIDAVSAALGLGISRESSRRSSRVEEDEICGESSVYGGEADTSASSSGSSGMGWGRARESGITTLVLRTPGAPLCAIPEETDDVAELWSRESGILGENSGLSALERFVDGASPRRESGGDVSLWEEEGSWRDSVSYRDSIGLAC</sequence>
<dbReference type="AlphaFoldDB" id="M2REG1"/>
<organism evidence="4 5">
    <name type="scientific">Ceriporiopsis subvermispora (strain B)</name>
    <name type="common">White-rot fungus</name>
    <name type="synonym">Gelatoporia subvermispora</name>
    <dbReference type="NCBI Taxonomy" id="914234"/>
    <lineage>
        <taxon>Eukaryota</taxon>
        <taxon>Fungi</taxon>
        <taxon>Dikarya</taxon>
        <taxon>Basidiomycota</taxon>
        <taxon>Agaricomycotina</taxon>
        <taxon>Agaricomycetes</taxon>
        <taxon>Polyporales</taxon>
        <taxon>Gelatoporiaceae</taxon>
        <taxon>Gelatoporia</taxon>
    </lineage>
</organism>
<evidence type="ECO:0000256" key="2">
    <source>
        <dbReference type="SAM" id="Phobius"/>
    </source>
</evidence>
<feature type="region of interest" description="Disordered" evidence="1">
    <location>
        <begin position="250"/>
        <end position="320"/>
    </location>
</feature>
<keyword evidence="2" id="KW-0812">Transmembrane</keyword>
<name>M2REG1_CERS8</name>
<feature type="chain" id="PRO_5004024413" evidence="3">
    <location>
        <begin position="20"/>
        <end position="674"/>
    </location>
</feature>
<evidence type="ECO:0000313" key="5">
    <source>
        <dbReference type="Proteomes" id="UP000016930"/>
    </source>
</evidence>
<feature type="compositionally biased region" description="Low complexity" evidence="1">
    <location>
        <begin position="567"/>
        <end position="579"/>
    </location>
</feature>
<keyword evidence="5" id="KW-1185">Reference proteome</keyword>
<dbReference type="OrthoDB" id="2802804at2759"/>